<organism evidence="2 3">
    <name type="scientific">Hirsutella minnesotensis 3608</name>
    <dbReference type="NCBI Taxonomy" id="1043627"/>
    <lineage>
        <taxon>Eukaryota</taxon>
        <taxon>Fungi</taxon>
        <taxon>Dikarya</taxon>
        <taxon>Ascomycota</taxon>
        <taxon>Pezizomycotina</taxon>
        <taxon>Sordariomycetes</taxon>
        <taxon>Hypocreomycetidae</taxon>
        <taxon>Hypocreales</taxon>
        <taxon>Ophiocordycipitaceae</taxon>
        <taxon>Hirsutella</taxon>
    </lineage>
</organism>
<keyword evidence="3" id="KW-1185">Reference proteome</keyword>
<feature type="signal peptide" evidence="1">
    <location>
        <begin position="1"/>
        <end position="17"/>
    </location>
</feature>
<name>A0A0F8A229_9HYPO</name>
<feature type="chain" id="PRO_5002526217" description="Infection structure specific protein" evidence="1">
    <location>
        <begin position="18"/>
        <end position="213"/>
    </location>
</feature>
<proteinExistence type="predicted"/>
<evidence type="ECO:0000313" key="2">
    <source>
        <dbReference type="EMBL" id="KJZ76652.1"/>
    </source>
</evidence>
<dbReference type="OrthoDB" id="3561078at2759"/>
<dbReference type="Proteomes" id="UP000054481">
    <property type="component" value="Unassembled WGS sequence"/>
</dbReference>
<keyword evidence="1" id="KW-0732">Signal</keyword>
<accession>A0A0F8A229</accession>
<evidence type="ECO:0008006" key="4">
    <source>
        <dbReference type="Google" id="ProtNLM"/>
    </source>
</evidence>
<evidence type="ECO:0000256" key="1">
    <source>
        <dbReference type="SAM" id="SignalP"/>
    </source>
</evidence>
<sequence>MKSTLAVLAAFVAASSAANVDIPMAAIVARQESPNPTHTVKALNPACKSVLVTMPTPPPALISEVKSQFMSRKIKNPCDFSTPASLKDQVASYTSAVSVWGGENKDKITGACSKMPRFLEFTACDKQAGAEPTKAAEAVGGASPVVNKAAAATGMNMEGKHTEGMNMEGQHTEGMNMNMNMGDDKSKKNDASRQSGMAMTAFAVAAAGLVLAL</sequence>
<reference evidence="2 3" key="1">
    <citation type="journal article" date="2014" name="Genome Biol. Evol.">
        <title>Comparative genomics and transcriptomics analyses reveal divergent lifestyle features of nematode endoparasitic fungus Hirsutella minnesotensis.</title>
        <authorList>
            <person name="Lai Y."/>
            <person name="Liu K."/>
            <person name="Zhang X."/>
            <person name="Zhang X."/>
            <person name="Li K."/>
            <person name="Wang N."/>
            <person name="Shu C."/>
            <person name="Wu Y."/>
            <person name="Wang C."/>
            <person name="Bushley K.E."/>
            <person name="Xiang M."/>
            <person name="Liu X."/>
        </authorList>
    </citation>
    <scope>NUCLEOTIDE SEQUENCE [LARGE SCALE GENOMIC DNA]</scope>
    <source>
        <strain evidence="2 3">3608</strain>
    </source>
</reference>
<dbReference type="EMBL" id="KQ030510">
    <property type="protein sequence ID" value="KJZ76652.1"/>
    <property type="molecule type" value="Genomic_DNA"/>
</dbReference>
<evidence type="ECO:0000313" key="3">
    <source>
        <dbReference type="Proteomes" id="UP000054481"/>
    </source>
</evidence>
<dbReference type="AlphaFoldDB" id="A0A0F8A229"/>
<protein>
    <recommendedName>
        <fullName evidence="4">Infection structure specific protein</fullName>
    </recommendedName>
</protein>
<gene>
    <name evidence="2" type="ORF">HIM_03988</name>
</gene>